<sequence length="160" mass="18182">MIPTNRISAPRCFQPLRFRWLGALLLLWVMWFPAHAQISDAKVEALVEALRLSAPNAGPDAGLYSDWKIKPDNIVRWSKRCLDQEVTPEQFAADQALARPVLVCVMGKVLRDQFTLSNNNEIVAVQRAAAWWMTGDPDQYRSSAASAYTLRVLEAYLRFF</sequence>
<protein>
    <submittedName>
        <fullName evidence="1">Uncharacterized protein</fullName>
    </submittedName>
</protein>
<evidence type="ECO:0000313" key="2">
    <source>
        <dbReference type="Proteomes" id="UP000019184"/>
    </source>
</evidence>
<evidence type="ECO:0000313" key="1">
    <source>
        <dbReference type="EMBL" id="CDH43041.1"/>
    </source>
</evidence>
<name>A0A7U7J1Q7_9GAMM</name>
<keyword evidence="2" id="KW-1185">Reference proteome</keyword>
<comment type="caution">
    <text evidence="1">The sequence shown here is derived from an EMBL/GenBank/DDBJ whole genome shotgun (WGS) entry which is preliminary data.</text>
</comment>
<accession>A0A7U7J1Q7</accession>
<dbReference type="OrthoDB" id="7064565at2"/>
<dbReference type="AlphaFoldDB" id="A0A7U7J1Q7"/>
<dbReference type="RefSeq" id="WP_051497216.1">
    <property type="nucleotide sequence ID" value="NZ_CBTK010000001.1"/>
</dbReference>
<dbReference type="Proteomes" id="UP000019184">
    <property type="component" value="Unassembled WGS sequence"/>
</dbReference>
<reference evidence="1 2" key="1">
    <citation type="journal article" date="2014" name="ISME J.">
        <title>Candidatus Competibacter-lineage genomes retrieved from metagenomes reveal functional metabolic diversity.</title>
        <authorList>
            <person name="McIlroy S.J."/>
            <person name="Albertsen M."/>
            <person name="Andresen E.K."/>
            <person name="Saunders A.M."/>
            <person name="Kristiansen R."/>
            <person name="Stokholm-Bjerregaard M."/>
            <person name="Nielsen K.L."/>
            <person name="Nielsen P.H."/>
        </authorList>
    </citation>
    <scope>NUCLEOTIDE SEQUENCE [LARGE SCALE GENOMIC DNA]</scope>
    <source>
        <strain evidence="1 2">Run_B_J11</strain>
    </source>
</reference>
<organism evidence="1 2">
    <name type="scientific">Candidatus Contendobacter odensis Run_B_J11</name>
    <dbReference type="NCBI Taxonomy" id="1400861"/>
    <lineage>
        <taxon>Bacteria</taxon>
        <taxon>Pseudomonadati</taxon>
        <taxon>Pseudomonadota</taxon>
        <taxon>Gammaproteobacteria</taxon>
        <taxon>Candidatus Competibacteraceae</taxon>
        <taxon>Candidatus Contendibacter</taxon>
    </lineage>
</organism>
<proteinExistence type="predicted"/>
<gene>
    <name evidence="1" type="ORF">BN874_10005</name>
</gene>
<dbReference type="EMBL" id="CBTK010000001">
    <property type="protein sequence ID" value="CDH43041.1"/>
    <property type="molecule type" value="Genomic_DNA"/>
</dbReference>